<dbReference type="PROSITE" id="PS01125">
    <property type="entry name" value="ROK"/>
    <property type="match status" value="1"/>
</dbReference>
<dbReference type="SUPFAM" id="SSF53067">
    <property type="entry name" value="Actin-like ATPase domain"/>
    <property type="match status" value="1"/>
</dbReference>
<dbReference type="InterPro" id="IPR043129">
    <property type="entry name" value="ATPase_NBD"/>
</dbReference>
<dbReference type="PANTHER" id="PTHR18964:SF149">
    <property type="entry name" value="BIFUNCTIONAL UDP-N-ACETYLGLUCOSAMINE 2-EPIMERASE_N-ACETYLMANNOSAMINE KINASE"/>
    <property type="match status" value="1"/>
</dbReference>
<dbReference type="InterPro" id="IPR049874">
    <property type="entry name" value="ROK_cs"/>
</dbReference>
<dbReference type="Pfam" id="PF00480">
    <property type="entry name" value="ROK"/>
    <property type="match status" value="1"/>
</dbReference>
<sequence>MDAVIAVDFGATNLRAALVRRDGTLVHHHTTATGARDGVLAVVERIVRLVDQVAAEAGVDRSVPVGVVAPGPLEPASGVVLFAPNLVGWQHVPLRRLLEERLGRRVVLGNDGNGAALGEALFGAAKGCRHLIHIMLGTGVGGGIISHGQLVEGVRGLGTEVGHVPVDPNGPRCHCGGVGCIEAYIGGWALARDGEALISSGRSEFLRELAGDGPVTAAHVVEAAQHGDAGARAILEGAARALAAGLAGLVNVFNPQLIVIGGGVARAGDLLLEPLRRWLPVYAIHYIAEHVEVRRSALGDDTGLYGAAARAFLAGEGAGAEIRLP</sequence>
<gene>
    <name evidence="3" type="ORF">ENM21_03720</name>
    <name evidence="2" type="ORF">ENP47_07325</name>
</gene>
<comment type="caution">
    <text evidence="2">The sequence shown here is derived from an EMBL/GenBank/DDBJ whole genome shotgun (WGS) entry which is preliminary data.</text>
</comment>
<dbReference type="EMBL" id="DSJL01000011">
    <property type="protein sequence ID" value="HEF65392.1"/>
    <property type="molecule type" value="Genomic_DNA"/>
</dbReference>
<evidence type="ECO:0000313" key="2">
    <source>
        <dbReference type="EMBL" id="HEF65392.1"/>
    </source>
</evidence>
<evidence type="ECO:0000313" key="3">
    <source>
        <dbReference type="EMBL" id="HHM96303.1"/>
    </source>
</evidence>
<dbReference type="InterPro" id="IPR000600">
    <property type="entry name" value="ROK"/>
</dbReference>
<name>A0A7C1FQ97_THERO</name>
<dbReference type="AlphaFoldDB" id="A0A7C1FQ97"/>
<dbReference type="PANTHER" id="PTHR18964">
    <property type="entry name" value="ROK (REPRESSOR, ORF, KINASE) FAMILY"/>
    <property type="match status" value="1"/>
</dbReference>
<comment type="similarity">
    <text evidence="1">Belongs to the ROK (NagC/XylR) family.</text>
</comment>
<protein>
    <submittedName>
        <fullName evidence="2">ROK family protein</fullName>
    </submittedName>
</protein>
<proteinExistence type="inferred from homology"/>
<organism evidence="2">
    <name type="scientific">Thermomicrobium roseum</name>
    <dbReference type="NCBI Taxonomy" id="500"/>
    <lineage>
        <taxon>Bacteria</taxon>
        <taxon>Pseudomonadati</taxon>
        <taxon>Thermomicrobiota</taxon>
        <taxon>Thermomicrobia</taxon>
        <taxon>Thermomicrobiales</taxon>
        <taxon>Thermomicrobiaceae</taxon>
        <taxon>Thermomicrobium</taxon>
    </lineage>
</organism>
<dbReference type="EMBL" id="DRWX01000182">
    <property type="protein sequence ID" value="HHM96303.1"/>
    <property type="molecule type" value="Genomic_DNA"/>
</dbReference>
<dbReference type="Gene3D" id="3.30.420.40">
    <property type="match status" value="2"/>
</dbReference>
<reference evidence="2" key="1">
    <citation type="journal article" date="2020" name="mSystems">
        <title>Genome- and Community-Level Interaction Insights into Carbon Utilization and Element Cycling Functions of Hydrothermarchaeota in Hydrothermal Sediment.</title>
        <authorList>
            <person name="Zhou Z."/>
            <person name="Liu Y."/>
            <person name="Xu W."/>
            <person name="Pan J."/>
            <person name="Luo Z.H."/>
            <person name="Li M."/>
        </authorList>
    </citation>
    <scope>NUCLEOTIDE SEQUENCE [LARGE SCALE GENOMIC DNA]</scope>
    <source>
        <strain evidence="3">SpSt-1065</strain>
        <strain evidence="2">SpSt-222</strain>
    </source>
</reference>
<evidence type="ECO:0000256" key="1">
    <source>
        <dbReference type="ARBA" id="ARBA00006479"/>
    </source>
</evidence>
<accession>A0A7C1FQ97</accession>